<reference evidence="1 2" key="1">
    <citation type="submission" date="2023-02" db="EMBL/GenBank/DDBJ databases">
        <title>LHISI_Scaffold_Assembly.</title>
        <authorList>
            <person name="Stuart O.P."/>
            <person name="Cleave R."/>
            <person name="Magrath M.J.L."/>
            <person name="Mikheyev A.S."/>
        </authorList>
    </citation>
    <scope>NUCLEOTIDE SEQUENCE [LARGE SCALE GENOMIC DNA]</scope>
    <source>
        <strain evidence="1">Daus_M_001</strain>
        <tissue evidence="1">Leg muscle</tissue>
    </source>
</reference>
<evidence type="ECO:0000313" key="1">
    <source>
        <dbReference type="EMBL" id="KAJ8866312.1"/>
    </source>
</evidence>
<keyword evidence="2" id="KW-1185">Reference proteome</keyword>
<gene>
    <name evidence="1" type="ORF">PR048_032155</name>
</gene>
<name>A0ABQ9G2L7_9NEOP</name>
<evidence type="ECO:0000313" key="2">
    <source>
        <dbReference type="Proteomes" id="UP001159363"/>
    </source>
</evidence>
<organism evidence="1 2">
    <name type="scientific">Dryococelus australis</name>
    <dbReference type="NCBI Taxonomy" id="614101"/>
    <lineage>
        <taxon>Eukaryota</taxon>
        <taxon>Metazoa</taxon>
        <taxon>Ecdysozoa</taxon>
        <taxon>Arthropoda</taxon>
        <taxon>Hexapoda</taxon>
        <taxon>Insecta</taxon>
        <taxon>Pterygota</taxon>
        <taxon>Neoptera</taxon>
        <taxon>Polyneoptera</taxon>
        <taxon>Phasmatodea</taxon>
        <taxon>Verophasmatodea</taxon>
        <taxon>Anareolatae</taxon>
        <taxon>Phasmatidae</taxon>
        <taxon>Eurycanthinae</taxon>
        <taxon>Dryococelus</taxon>
    </lineage>
</organism>
<protein>
    <submittedName>
        <fullName evidence="1">Uncharacterized protein</fullName>
    </submittedName>
</protein>
<accession>A0ABQ9G2L7</accession>
<dbReference type="Proteomes" id="UP001159363">
    <property type="component" value="Chromosome 15"/>
</dbReference>
<comment type="caution">
    <text evidence="1">The sequence shown here is derived from an EMBL/GenBank/DDBJ whole genome shotgun (WGS) entry which is preliminary data.</text>
</comment>
<proteinExistence type="predicted"/>
<sequence>MRIHENNYFTENVEVHPAGYCVAARPGDTTCLALPGSRRHHVPGLTRLQATPRAWPHQAPGDTMCLASPGSRRHTHRASDVLRSISLPTLRAVFSKSYKLLDLLKEENPDVISIETHFRVLEDRRNELTSVDQEIYDTLLLDEDSRELMQISHEEKFQYLIQATSVGSRARSIVGSFPPSGENYKRPLQVLQDRFGRKDLLVEYYTGELLKLVVDHQAMNQKIIAATIPSVAVDCTMADELPNHKIQLAKDSDSPVELLMGADIAGKLWTGRRNVLFSGLIVMETVFGWTVMGRRNVSETTEAPYEQILRTYCLAGVWRFRGKGQLLPFRVS</sequence>
<dbReference type="EMBL" id="JARBHB010000016">
    <property type="protein sequence ID" value="KAJ8866312.1"/>
    <property type="molecule type" value="Genomic_DNA"/>
</dbReference>